<sequence length="61" mass="6966">MKVMSLTTGLIELPAVETTTQQIRRHGQAMRRIRRYPIRALVDRTQPLTLQAALHGLACWP</sequence>
<evidence type="ECO:0000313" key="2">
    <source>
        <dbReference type="Proteomes" id="UP000068016"/>
    </source>
</evidence>
<organism evidence="1 2">
    <name type="scientific">Burkholderia territorii</name>
    <dbReference type="NCBI Taxonomy" id="1503055"/>
    <lineage>
        <taxon>Bacteria</taxon>
        <taxon>Pseudomonadati</taxon>
        <taxon>Pseudomonadota</taxon>
        <taxon>Betaproteobacteria</taxon>
        <taxon>Burkholderiales</taxon>
        <taxon>Burkholderiaceae</taxon>
        <taxon>Burkholderia</taxon>
        <taxon>Burkholderia cepacia complex</taxon>
    </lineage>
</organism>
<reference evidence="1 2" key="1">
    <citation type="submission" date="2015-11" db="EMBL/GenBank/DDBJ databases">
        <title>Expanding the genomic diversity of Burkholderia species for the development of highly accurate diagnostics.</title>
        <authorList>
            <person name="Sahl J."/>
            <person name="Keim P."/>
            <person name="Wagner D."/>
        </authorList>
    </citation>
    <scope>NUCLEOTIDE SEQUENCE [LARGE SCALE GENOMIC DNA]</scope>
    <source>
        <strain evidence="1 2">MSMB793WGS</strain>
    </source>
</reference>
<accession>A0A119VJD9</accession>
<comment type="caution">
    <text evidence="1">The sequence shown here is derived from an EMBL/GenBank/DDBJ whole genome shotgun (WGS) entry which is preliminary data.</text>
</comment>
<dbReference type="Proteomes" id="UP000068016">
    <property type="component" value="Unassembled WGS sequence"/>
</dbReference>
<proteinExistence type="predicted"/>
<dbReference type="EMBL" id="LPLZ01000046">
    <property type="protein sequence ID" value="KWN14672.1"/>
    <property type="molecule type" value="Genomic_DNA"/>
</dbReference>
<gene>
    <name evidence="1" type="ORF">WT83_16340</name>
</gene>
<dbReference type="AlphaFoldDB" id="A0A119VJD9"/>
<evidence type="ECO:0000313" key="1">
    <source>
        <dbReference type="EMBL" id="KWN14672.1"/>
    </source>
</evidence>
<name>A0A119VJD9_9BURK</name>
<protein>
    <submittedName>
        <fullName evidence="1">Uncharacterized protein</fullName>
    </submittedName>
</protein>